<gene>
    <name evidence="1" type="ORF">LS77_006810</name>
</gene>
<comment type="caution">
    <text evidence="1">The sequence shown here is derived from an EMBL/GenBank/DDBJ whole genome shotgun (WGS) entry which is preliminary data.</text>
</comment>
<organism evidence="1 2">
    <name type="scientific">Helicobacter bilis</name>
    <dbReference type="NCBI Taxonomy" id="37372"/>
    <lineage>
        <taxon>Bacteria</taxon>
        <taxon>Pseudomonadati</taxon>
        <taxon>Campylobacterota</taxon>
        <taxon>Epsilonproteobacteria</taxon>
        <taxon>Campylobacterales</taxon>
        <taxon>Helicobacteraceae</taxon>
        <taxon>Helicobacter</taxon>
    </lineage>
</organism>
<protein>
    <submittedName>
        <fullName evidence="1">Azaleucine resistance protein AzlC</fullName>
    </submittedName>
</protein>
<evidence type="ECO:0000313" key="2">
    <source>
        <dbReference type="Proteomes" id="UP000029870"/>
    </source>
</evidence>
<dbReference type="Proteomes" id="UP000029870">
    <property type="component" value="Unassembled WGS sequence"/>
</dbReference>
<evidence type="ECO:0000313" key="1">
    <source>
        <dbReference type="EMBL" id="TLE04140.1"/>
    </source>
</evidence>
<proteinExistence type="predicted"/>
<accession>A0A6D2CB37</accession>
<dbReference type="AlphaFoldDB" id="A0A6D2CB37"/>
<reference evidence="1 2" key="1">
    <citation type="journal article" date="2014" name="Genome Announc.">
        <title>Draft genome sequences of eight enterohepatic helicobacter species isolated from both laboratory and wild rodents.</title>
        <authorList>
            <person name="Sheh A."/>
            <person name="Shen Z."/>
            <person name="Fox J.G."/>
        </authorList>
    </citation>
    <scope>NUCLEOTIDE SEQUENCE [LARGE SCALE GENOMIC DNA]</scope>
    <source>
        <strain evidence="1 2">Missouri</strain>
    </source>
</reference>
<sequence>MSCSEIRALKEAFPYSLPIMATYLLMG</sequence>
<feature type="non-terminal residue" evidence="1">
    <location>
        <position position="27"/>
    </location>
</feature>
<dbReference type="EMBL" id="JRPH02000019">
    <property type="protein sequence ID" value="TLE04140.1"/>
    <property type="molecule type" value="Genomic_DNA"/>
</dbReference>
<name>A0A6D2CB37_9HELI</name>